<dbReference type="InterPro" id="IPR003209">
    <property type="entry name" value="METHMP_CycHdrlase"/>
</dbReference>
<organism evidence="12 13">
    <name type="scientific">Neomoorella glycerini</name>
    <dbReference type="NCBI Taxonomy" id="55779"/>
    <lineage>
        <taxon>Bacteria</taxon>
        <taxon>Bacillati</taxon>
        <taxon>Bacillota</taxon>
        <taxon>Clostridia</taxon>
        <taxon>Neomoorellales</taxon>
        <taxon>Neomoorellaceae</taxon>
        <taxon>Neomoorella</taxon>
    </lineage>
</organism>
<comment type="catalytic activity">
    <reaction evidence="10">
        <text>5,10-methenyl-5,6,7,8-tetrahydromethanopterin + H2O = N(5)-formyl-5,6,7,8-tetrahydromethanopterin + H(+)</text>
        <dbReference type="Rhea" id="RHEA:19053"/>
        <dbReference type="ChEBI" id="CHEBI:15377"/>
        <dbReference type="ChEBI" id="CHEBI:15378"/>
        <dbReference type="ChEBI" id="CHEBI:58018"/>
        <dbReference type="ChEBI" id="CHEBI:58337"/>
        <dbReference type="EC" id="3.5.4.27"/>
    </reaction>
</comment>
<proteinExistence type="inferred from homology"/>
<keyword evidence="13" id="KW-1185">Reference proteome</keyword>
<reference evidence="12 13" key="1">
    <citation type="submission" date="2019-11" db="EMBL/GenBank/DDBJ databases">
        <title>Genome sequence of Moorella glycerini DSM11254.</title>
        <authorList>
            <person name="Poehlein A."/>
            <person name="Boeer T."/>
            <person name="Daniel R."/>
        </authorList>
    </citation>
    <scope>NUCLEOTIDE SEQUENCE [LARGE SCALE GENOMIC DNA]</scope>
    <source>
        <strain evidence="12 13">DSM 11254</strain>
    </source>
</reference>
<dbReference type="Proteomes" id="UP000425916">
    <property type="component" value="Chromosome"/>
</dbReference>
<dbReference type="GO" id="GO:0005737">
    <property type="term" value="C:cytoplasm"/>
    <property type="evidence" value="ECO:0007669"/>
    <property type="project" value="UniProtKB-SubCell"/>
</dbReference>
<dbReference type="EC" id="3.5.4.27" evidence="5 11"/>
<dbReference type="SUPFAM" id="SSF56199">
    <property type="entry name" value="Methenyltetrahydromethanopterin cyclohydrolase"/>
    <property type="match status" value="1"/>
</dbReference>
<dbReference type="GO" id="GO:0046294">
    <property type="term" value="P:formaldehyde catabolic process"/>
    <property type="evidence" value="ECO:0007669"/>
    <property type="project" value="UniProtKB-UniPathway"/>
</dbReference>
<dbReference type="UniPathway" id="UPA00562">
    <property type="reaction ID" value="UER00703"/>
</dbReference>
<name>A0A6I5ZMI3_9FIRM</name>
<keyword evidence="9 12" id="KW-0378">Hydrolase</keyword>
<keyword evidence="8" id="KW-0554">One-carbon metabolism</keyword>
<sequence length="318" mass="34928">MFSYNQEAVRIIKENVLPRSEELRIGVQVLDNGATVIDMGINYPGSWNAARYFVQIGLGGRGEVKYGKMEIAGYLVPTIGVYVTRPVITEMSSHVAYWKLKYKDQSIVISGPIRAIKAPDVFAQAVSYREPHGEYGVAMIQTTELPGPDLADLIAREAGVPAAKLYILAAGTGTIVGAVQVAARNVEQTLPSLYDRGFKMNNIIQAFGIAPVVAIVSDEMEAYGRVNDCLIYGQETILWVDCEDGEIEKVLADLPFNKNSDVYGVPFKELFARCGGSWAKVPRDWDAPAKVTFFNVRSGRSYATGSINNKVLLNDFWG</sequence>
<evidence type="ECO:0000256" key="1">
    <source>
        <dbReference type="ARBA" id="ARBA00004058"/>
    </source>
</evidence>
<evidence type="ECO:0000313" key="12">
    <source>
        <dbReference type="EMBL" id="QGP91093.1"/>
    </source>
</evidence>
<dbReference type="NCBIfam" id="TIGR03120">
    <property type="entry name" value="one_C_mch"/>
    <property type="match status" value="1"/>
</dbReference>
<comment type="pathway">
    <text evidence="3">One-carbon metabolism; formaldehyde degradation; formate from formaldehyde (H(4)MPT route): step 3/5.</text>
</comment>
<evidence type="ECO:0000313" key="13">
    <source>
        <dbReference type="Proteomes" id="UP000425916"/>
    </source>
</evidence>
<evidence type="ECO:0000256" key="3">
    <source>
        <dbReference type="ARBA" id="ARBA00005087"/>
    </source>
</evidence>
<dbReference type="AlphaFoldDB" id="A0A6I5ZMI3"/>
<dbReference type="GO" id="GO:0018759">
    <property type="term" value="F:methenyltetrahydromethanopterin cyclohydrolase activity"/>
    <property type="evidence" value="ECO:0007669"/>
    <property type="project" value="UniProtKB-UniRule"/>
</dbReference>
<dbReference type="RefSeq" id="WP_156271519.1">
    <property type="nucleotide sequence ID" value="NZ_CP046244.1"/>
</dbReference>
<evidence type="ECO:0000256" key="10">
    <source>
        <dbReference type="ARBA" id="ARBA00048684"/>
    </source>
</evidence>
<gene>
    <name evidence="12" type="primary">mch</name>
    <name evidence="12" type="ORF">MGLY_04170</name>
</gene>
<keyword evidence="7" id="KW-0963">Cytoplasm</keyword>
<dbReference type="Gene3D" id="3.30.1030.10">
    <property type="entry name" value="Methenyltetrahydromethanopterin Cyclohydrolase, Chain A, domain 2"/>
    <property type="match status" value="1"/>
</dbReference>
<evidence type="ECO:0000256" key="2">
    <source>
        <dbReference type="ARBA" id="ARBA00004496"/>
    </source>
</evidence>
<evidence type="ECO:0000256" key="9">
    <source>
        <dbReference type="ARBA" id="ARBA00022801"/>
    </source>
</evidence>
<evidence type="ECO:0000256" key="6">
    <source>
        <dbReference type="ARBA" id="ARBA00020597"/>
    </source>
</evidence>
<evidence type="ECO:0000256" key="11">
    <source>
        <dbReference type="NCBIfam" id="TIGR03120"/>
    </source>
</evidence>
<comment type="subcellular location">
    <subcellularLocation>
        <location evidence="2">Cytoplasm</location>
    </subcellularLocation>
</comment>
<comment type="function">
    <text evidence="1">Catalyzes the hydrolysis of methenyl-H(4)MPT(+) to 5-formyl-H(4)MPT.</text>
</comment>
<comment type="similarity">
    <text evidence="4">Belongs to the MCH family.</text>
</comment>
<protein>
    <recommendedName>
        <fullName evidence="6 11">Methenyltetrahydromethanopterin cyclohydrolase</fullName>
        <ecNumber evidence="5 11">3.5.4.27</ecNumber>
    </recommendedName>
</protein>
<dbReference type="Pfam" id="PF02289">
    <property type="entry name" value="MCH"/>
    <property type="match status" value="1"/>
</dbReference>
<dbReference type="GO" id="GO:0006730">
    <property type="term" value="P:one-carbon metabolic process"/>
    <property type="evidence" value="ECO:0007669"/>
    <property type="project" value="UniProtKB-UniRule"/>
</dbReference>
<accession>A0A6I5ZMI3</accession>
<evidence type="ECO:0000256" key="4">
    <source>
        <dbReference type="ARBA" id="ARBA00006902"/>
    </source>
</evidence>
<dbReference type="Gene3D" id="3.10.340.11">
    <property type="entry name" value="Methenyltetrahydromethanopterin Cyclohydrolase, Chain A, domain 1"/>
    <property type="match status" value="1"/>
</dbReference>
<evidence type="ECO:0000256" key="5">
    <source>
        <dbReference type="ARBA" id="ARBA00012765"/>
    </source>
</evidence>
<evidence type="ECO:0000256" key="7">
    <source>
        <dbReference type="ARBA" id="ARBA00022490"/>
    </source>
</evidence>
<evidence type="ECO:0000256" key="8">
    <source>
        <dbReference type="ARBA" id="ARBA00022563"/>
    </source>
</evidence>
<dbReference type="OrthoDB" id="241529at2"/>
<dbReference type="EMBL" id="CP046244">
    <property type="protein sequence ID" value="QGP91093.1"/>
    <property type="molecule type" value="Genomic_DNA"/>
</dbReference>